<dbReference type="InterPro" id="IPR035908">
    <property type="entry name" value="F0_ATP_A_sf"/>
</dbReference>
<sequence length="224" mass="26948">MDILKSIYLNFNLIDIKLIIVLISVKIFLYIFLIKKELLFLYKYIYDFIKKTINKSNRKIIFYFSILTFNLILIYNMFDLFPINFFEFFLKKKLNIVPTSNINITFSLSIISFFIINYIAVKKIKIKKFIISFFLYPIQNKYMIFFNFIIEFISFIMKPISLSLRLFGNIFSSDIIFNLINNMNLLNNITLNLIWGIFHYLILPLQAFIFITLNIIYLSQTIKH</sequence>
<keyword evidence="7 11" id="KW-1133">Transmembrane helix</keyword>
<dbReference type="GO" id="GO:0005886">
    <property type="term" value="C:plasma membrane"/>
    <property type="evidence" value="ECO:0007669"/>
    <property type="project" value="TreeGrafter"/>
</dbReference>
<dbReference type="HOGENOM" id="CLU_1233161_0_0_6"/>
<dbReference type="Proteomes" id="UP000003933">
    <property type="component" value="Chromosome"/>
</dbReference>
<evidence type="ECO:0000256" key="7">
    <source>
        <dbReference type="ARBA" id="ARBA00022989"/>
    </source>
</evidence>
<dbReference type="Pfam" id="PF00119">
    <property type="entry name" value="ATP-synt_A"/>
    <property type="match status" value="1"/>
</dbReference>
<keyword evidence="8" id="KW-0406">Ion transport</keyword>
<dbReference type="GO" id="GO:0042777">
    <property type="term" value="P:proton motive force-driven plasma membrane ATP synthesis"/>
    <property type="evidence" value="ECO:0007669"/>
    <property type="project" value="TreeGrafter"/>
</dbReference>
<dbReference type="GO" id="GO:0046933">
    <property type="term" value="F:proton-transporting ATP synthase activity, rotational mechanism"/>
    <property type="evidence" value="ECO:0007669"/>
    <property type="project" value="TreeGrafter"/>
</dbReference>
<reference evidence="12 13" key="1">
    <citation type="journal article" date="2012" name="Mol. Biol. Evol.">
        <title>Genome reduction and co-evolution between the primary and secondary bacterial symbionts of psyllids.</title>
        <authorList>
            <person name="Sloan D.B."/>
            <person name="Moran N.A."/>
        </authorList>
    </citation>
    <scope>NUCLEOTIDE SEQUENCE [LARGE SCALE GENOMIC DNA]</scope>
    <source>
        <strain evidence="12 13">HT</strain>
    </source>
</reference>
<proteinExistence type="inferred from homology"/>
<evidence type="ECO:0000256" key="3">
    <source>
        <dbReference type="ARBA" id="ARBA00022448"/>
    </source>
</evidence>
<gene>
    <name evidence="12" type="primary">atpB</name>
    <name evidence="12" type="ORF">A355_03</name>
</gene>
<keyword evidence="6" id="KW-0375">Hydrogen ion transport</keyword>
<organism evidence="12 13">
    <name type="scientific">Candidatus Carsonella ruddii HT isolate Thao2000</name>
    <dbReference type="NCBI Taxonomy" id="1202539"/>
    <lineage>
        <taxon>Bacteria</taxon>
        <taxon>Pseudomonadati</taxon>
        <taxon>Pseudomonadota</taxon>
        <taxon>Gammaproteobacteria</taxon>
        <taxon>Oceanospirillales</taxon>
        <taxon>Halomonadaceae</taxon>
        <taxon>Zymobacter group</taxon>
        <taxon>Candidatus Carsonella</taxon>
    </lineage>
</organism>
<feature type="transmembrane region" description="Helical" evidence="11">
    <location>
        <begin position="16"/>
        <end position="34"/>
    </location>
</feature>
<dbReference type="Gene3D" id="1.20.120.220">
    <property type="entry name" value="ATP synthase, F0 complex, subunit A"/>
    <property type="match status" value="1"/>
</dbReference>
<dbReference type="OrthoDB" id="9789241at2"/>
<comment type="subcellular location">
    <subcellularLocation>
        <location evidence="1">Membrane</location>
        <topology evidence="1">Multi-pass membrane protein</topology>
    </subcellularLocation>
</comment>
<evidence type="ECO:0000256" key="8">
    <source>
        <dbReference type="ARBA" id="ARBA00023065"/>
    </source>
</evidence>
<dbReference type="PRINTS" id="PR00123">
    <property type="entry name" value="ATPASEA"/>
</dbReference>
<dbReference type="InterPro" id="IPR023011">
    <property type="entry name" value="ATP_synth_F0_asu_AS"/>
</dbReference>
<feature type="transmembrane region" description="Helical" evidence="11">
    <location>
        <begin position="193"/>
        <end position="218"/>
    </location>
</feature>
<name>J3TW77_CARRU</name>
<evidence type="ECO:0000256" key="5">
    <source>
        <dbReference type="ARBA" id="ARBA00022692"/>
    </source>
</evidence>
<dbReference type="AlphaFoldDB" id="J3TW77"/>
<feature type="transmembrane region" description="Helical" evidence="11">
    <location>
        <begin position="60"/>
        <end position="81"/>
    </location>
</feature>
<dbReference type="PANTHER" id="PTHR42823:SF3">
    <property type="entry name" value="ATP SYNTHASE SUBUNIT A, CHLOROPLASTIC"/>
    <property type="match status" value="1"/>
</dbReference>
<evidence type="ECO:0000256" key="10">
    <source>
        <dbReference type="ARBA" id="ARBA00023310"/>
    </source>
</evidence>
<dbReference type="EMBL" id="CP003544">
    <property type="protein sequence ID" value="AFP84050.1"/>
    <property type="molecule type" value="Genomic_DNA"/>
</dbReference>
<dbReference type="PATRIC" id="fig|1202539.3.peg.3"/>
<dbReference type="PANTHER" id="PTHR42823">
    <property type="entry name" value="ATP SYNTHASE SUBUNIT A, CHLOROPLASTIC"/>
    <property type="match status" value="1"/>
</dbReference>
<dbReference type="SUPFAM" id="SSF81336">
    <property type="entry name" value="F1F0 ATP synthase subunit A"/>
    <property type="match status" value="1"/>
</dbReference>
<evidence type="ECO:0000256" key="4">
    <source>
        <dbReference type="ARBA" id="ARBA00022547"/>
    </source>
</evidence>
<evidence type="ECO:0000256" key="9">
    <source>
        <dbReference type="ARBA" id="ARBA00023136"/>
    </source>
</evidence>
<feature type="transmembrane region" description="Helical" evidence="11">
    <location>
        <begin position="142"/>
        <end position="160"/>
    </location>
</feature>
<keyword evidence="3" id="KW-0813">Transport</keyword>
<keyword evidence="5 11" id="KW-0812">Transmembrane</keyword>
<evidence type="ECO:0000256" key="1">
    <source>
        <dbReference type="ARBA" id="ARBA00004141"/>
    </source>
</evidence>
<keyword evidence="9 11" id="KW-0472">Membrane</keyword>
<evidence type="ECO:0000313" key="13">
    <source>
        <dbReference type="Proteomes" id="UP000003933"/>
    </source>
</evidence>
<comment type="similarity">
    <text evidence="2">Belongs to the ATPase A chain family.</text>
</comment>
<accession>J3TW77</accession>
<dbReference type="STRING" id="1202539.A355_03"/>
<dbReference type="PROSITE" id="PS00449">
    <property type="entry name" value="ATPASE_A"/>
    <property type="match status" value="1"/>
</dbReference>
<keyword evidence="10" id="KW-0066">ATP synthesis</keyword>
<dbReference type="InterPro" id="IPR045082">
    <property type="entry name" value="ATP_syn_F0_a_bact/chloroplast"/>
</dbReference>
<evidence type="ECO:0000313" key="12">
    <source>
        <dbReference type="EMBL" id="AFP84050.1"/>
    </source>
</evidence>
<dbReference type="KEGG" id="crt:A355_03"/>
<feature type="transmembrane region" description="Helical" evidence="11">
    <location>
        <begin position="101"/>
        <end position="121"/>
    </location>
</feature>
<dbReference type="RefSeq" id="WP_014887351.1">
    <property type="nucleotide sequence ID" value="NC_018417.1"/>
</dbReference>
<dbReference type="InterPro" id="IPR000568">
    <property type="entry name" value="ATP_synth_F0_asu"/>
</dbReference>
<evidence type="ECO:0000256" key="6">
    <source>
        <dbReference type="ARBA" id="ARBA00022781"/>
    </source>
</evidence>
<evidence type="ECO:0000256" key="2">
    <source>
        <dbReference type="ARBA" id="ARBA00006810"/>
    </source>
</evidence>
<keyword evidence="4" id="KW-0138">CF(0)</keyword>
<protein>
    <submittedName>
        <fullName evidence="12">F0F1-type ATP synthase A subunit</fullName>
    </submittedName>
</protein>
<dbReference type="GO" id="GO:0045259">
    <property type="term" value="C:proton-transporting ATP synthase complex"/>
    <property type="evidence" value="ECO:0007669"/>
    <property type="project" value="UniProtKB-KW"/>
</dbReference>
<evidence type="ECO:0000256" key="11">
    <source>
        <dbReference type="SAM" id="Phobius"/>
    </source>
</evidence>